<dbReference type="InterPro" id="IPR036527">
    <property type="entry name" value="SCP2_sterol-bd_dom_sf"/>
</dbReference>
<reference evidence="5 6" key="1">
    <citation type="journal article" date="2013" name="Stand. Genomic Sci.">
        <title>Genomic Encyclopedia of Type Strains, Phase I: The one thousand microbial genomes (KMG-I) project.</title>
        <authorList>
            <person name="Kyrpides N.C."/>
            <person name="Woyke T."/>
            <person name="Eisen J.A."/>
            <person name="Garrity G."/>
            <person name="Lilburn T.G."/>
            <person name="Beck B.J."/>
            <person name="Whitman W.B."/>
            <person name="Hugenholtz P."/>
            <person name="Klenk H.P."/>
        </authorList>
    </citation>
    <scope>NUCLEOTIDE SEQUENCE [LARGE SCALE GENOMIC DNA]</scope>
    <source>
        <strain evidence="5 6">DSM 45044</strain>
    </source>
</reference>
<evidence type="ECO:0000256" key="2">
    <source>
        <dbReference type="ARBA" id="ARBA00023125"/>
    </source>
</evidence>
<evidence type="ECO:0000259" key="4">
    <source>
        <dbReference type="PROSITE" id="PS51118"/>
    </source>
</evidence>
<accession>A0A562VH93</accession>
<dbReference type="RefSeq" id="WP_147131332.1">
    <property type="nucleotide sequence ID" value="NZ_BAABIJ010000009.1"/>
</dbReference>
<keyword evidence="6" id="KW-1185">Reference proteome</keyword>
<dbReference type="SUPFAM" id="SSF46785">
    <property type="entry name" value="Winged helix' DNA-binding domain"/>
    <property type="match status" value="1"/>
</dbReference>
<dbReference type="Gene3D" id="1.10.10.10">
    <property type="entry name" value="Winged helix-like DNA-binding domain superfamily/Winged helix DNA-binding domain"/>
    <property type="match status" value="1"/>
</dbReference>
<dbReference type="OrthoDB" id="9792527at2"/>
<dbReference type="GO" id="GO:0003677">
    <property type="term" value="F:DNA binding"/>
    <property type="evidence" value="ECO:0007669"/>
    <property type="project" value="UniProtKB-KW"/>
</dbReference>
<dbReference type="CDD" id="cd00090">
    <property type="entry name" value="HTH_ARSR"/>
    <property type="match status" value="1"/>
</dbReference>
<dbReference type="Pfam" id="PF01638">
    <property type="entry name" value="HxlR"/>
    <property type="match status" value="1"/>
</dbReference>
<dbReference type="AlphaFoldDB" id="A0A562VH93"/>
<sequence>MPVIRSYAEHGDACRAANALDLVGDRWTLIIVRELLLGPKRFADLAETVRGITPAVLTGRLRHLEDAGIVTHRALPDPARTRVYAVTEWGRGLETILRDLGRWYTDGPDPATTGGMTPDAVIIAMRTMAPSGLTTLPTVALHLHDDRRPSPPVSRYHTTVSDGRFTVCAGEPADAAATVATDSTLWSRVLFAGEPLDAHERHGSVAVTGDHAAVTALVAAFA</sequence>
<name>A0A562VH93_9ACTN</name>
<organism evidence="5 6">
    <name type="scientific">Stackebrandtia albiflava</name>
    <dbReference type="NCBI Taxonomy" id="406432"/>
    <lineage>
        <taxon>Bacteria</taxon>
        <taxon>Bacillati</taxon>
        <taxon>Actinomycetota</taxon>
        <taxon>Actinomycetes</taxon>
        <taxon>Glycomycetales</taxon>
        <taxon>Glycomycetaceae</taxon>
        <taxon>Stackebrandtia</taxon>
    </lineage>
</organism>
<evidence type="ECO:0000256" key="1">
    <source>
        <dbReference type="ARBA" id="ARBA00023015"/>
    </source>
</evidence>
<dbReference type="InterPro" id="IPR002577">
    <property type="entry name" value="HTH_HxlR"/>
</dbReference>
<gene>
    <name evidence="5" type="ORF">LX16_0092</name>
</gene>
<dbReference type="PANTHER" id="PTHR33204:SF18">
    <property type="entry name" value="TRANSCRIPTIONAL REGULATORY PROTEIN"/>
    <property type="match status" value="1"/>
</dbReference>
<dbReference type="InterPro" id="IPR011991">
    <property type="entry name" value="ArsR-like_HTH"/>
</dbReference>
<protein>
    <submittedName>
        <fullName evidence="5">HxlR family transcriptional regulator</fullName>
    </submittedName>
</protein>
<keyword evidence="2" id="KW-0238">DNA-binding</keyword>
<keyword evidence="1" id="KW-0805">Transcription regulation</keyword>
<dbReference type="Proteomes" id="UP000321617">
    <property type="component" value="Unassembled WGS sequence"/>
</dbReference>
<dbReference type="InterPro" id="IPR036388">
    <property type="entry name" value="WH-like_DNA-bd_sf"/>
</dbReference>
<comment type="caution">
    <text evidence="5">The sequence shown here is derived from an EMBL/GenBank/DDBJ whole genome shotgun (WGS) entry which is preliminary data.</text>
</comment>
<dbReference type="InterPro" id="IPR036390">
    <property type="entry name" value="WH_DNA-bd_sf"/>
</dbReference>
<evidence type="ECO:0000313" key="5">
    <source>
        <dbReference type="EMBL" id="TWJ17174.1"/>
    </source>
</evidence>
<proteinExistence type="predicted"/>
<evidence type="ECO:0000313" key="6">
    <source>
        <dbReference type="Proteomes" id="UP000321617"/>
    </source>
</evidence>
<evidence type="ECO:0000256" key="3">
    <source>
        <dbReference type="ARBA" id="ARBA00023163"/>
    </source>
</evidence>
<dbReference type="PROSITE" id="PS51118">
    <property type="entry name" value="HTH_HXLR"/>
    <property type="match status" value="1"/>
</dbReference>
<dbReference type="Gene3D" id="3.30.1050.10">
    <property type="entry name" value="SCP2 sterol-binding domain"/>
    <property type="match status" value="1"/>
</dbReference>
<keyword evidence="3" id="KW-0804">Transcription</keyword>
<feature type="domain" description="HTH hxlR-type" evidence="4">
    <location>
        <begin position="14"/>
        <end position="112"/>
    </location>
</feature>
<dbReference type="EMBL" id="VLLL01000001">
    <property type="protein sequence ID" value="TWJ17174.1"/>
    <property type="molecule type" value="Genomic_DNA"/>
</dbReference>
<dbReference type="PANTHER" id="PTHR33204">
    <property type="entry name" value="TRANSCRIPTIONAL REGULATOR, MARR FAMILY"/>
    <property type="match status" value="1"/>
</dbReference>